<keyword evidence="1" id="KW-0472">Membrane</keyword>
<dbReference type="AlphaFoldDB" id="D7CMI2"/>
<reference evidence="2 3" key="2">
    <citation type="journal article" date="2010" name="Stand. Genomic Sci.">
        <title>Complete genome sequence of Syntrophothermus lipocalidus type strain (TGB-C1).</title>
        <authorList>
            <person name="Djao O.D."/>
            <person name="Zhang X."/>
            <person name="Lucas S."/>
            <person name="Lapidus A."/>
            <person name="Del Rio T.G."/>
            <person name="Nolan M."/>
            <person name="Tice H."/>
            <person name="Cheng J.F."/>
            <person name="Han C."/>
            <person name="Tapia R."/>
            <person name="Goodwin L."/>
            <person name="Pitluck S."/>
            <person name="Liolios K."/>
            <person name="Ivanova N."/>
            <person name="Mavromatis K."/>
            <person name="Mikhailova N."/>
            <person name="Ovchinnikova G."/>
            <person name="Pati A."/>
            <person name="Brambilla E."/>
            <person name="Chen A."/>
            <person name="Palaniappan K."/>
            <person name="Land M."/>
            <person name="Hauser L."/>
            <person name="Chang Y.J."/>
            <person name="Jeffries C.D."/>
            <person name="Rohde M."/>
            <person name="Sikorski J."/>
            <person name="Spring S."/>
            <person name="Goker M."/>
            <person name="Detter J.C."/>
            <person name="Woyke T."/>
            <person name="Bristow J."/>
            <person name="Eisen J.A."/>
            <person name="Markowitz V."/>
            <person name="Hugenholtz P."/>
            <person name="Kyrpides N.C."/>
            <person name="Klenk H.P."/>
        </authorList>
    </citation>
    <scope>NUCLEOTIDE SEQUENCE [LARGE SCALE GENOMIC DNA]</scope>
    <source>
        <strain evidence="3">DSM 12680 / TGB-C1</strain>
    </source>
</reference>
<feature type="transmembrane region" description="Helical" evidence="1">
    <location>
        <begin position="238"/>
        <end position="262"/>
    </location>
</feature>
<protein>
    <recommendedName>
        <fullName evidence="4">DUF4153 domain-containing protein</fullName>
    </recommendedName>
</protein>
<dbReference type="OrthoDB" id="1803378at2"/>
<organism evidence="2 3">
    <name type="scientific">Syntrophothermus lipocalidus (strain DSM 12680 / TGB-C1)</name>
    <dbReference type="NCBI Taxonomy" id="643648"/>
    <lineage>
        <taxon>Bacteria</taxon>
        <taxon>Bacillati</taxon>
        <taxon>Bacillota</taxon>
        <taxon>Clostridia</taxon>
        <taxon>Eubacteriales</taxon>
        <taxon>Syntrophomonadaceae</taxon>
        <taxon>Syntrophothermus</taxon>
    </lineage>
</organism>
<feature type="transmembrane region" description="Helical" evidence="1">
    <location>
        <begin position="52"/>
        <end position="72"/>
    </location>
</feature>
<keyword evidence="3" id="KW-1185">Reference proteome</keyword>
<reference evidence="3" key="1">
    <citation type="journal article" date="2010" name="Stand. Genomic Sci.">
        <title>Complete genome sequence of Syntrophothermus lipocalidus type strain (TGB-C1T).</title>
        <authorList>
            <consortium name="US DOE Joint Genome Institute (JGI-PGF)"/>
            <person name="Djao O."/>
            <person name="Zhang X."/>
            <person name="Lucas S."/>
            <person name="Lapidus A."/>
            <person name="Glavina Del Rio T."/>
            <person name="Nolan M."/>
            <person name="Tice H."/>
            <person name="Cheng J."/>
            <person name="Han C."/>
            <person name="Tapia R."/>
            <person name="Goodwin L."/>
            <person name="Pitluck S."/>
            <person name="Liolios K."/>
            <person name="Ivanova N."/>
            <person name="Mavromatis K."/>
            <person name="Mikhailova N."/>
            <person name="Ovchinnikova G."/>
            <person name="Pati A."/>
            <person name="Brambilla E."/>
            <person name="Chen A."/>
            <person name="Palaniappan K."/>
            <person name="Land M."/>
            <person name="Hauser L."/>
            <person name="Chang Y."/>
            <person name="Jeffries C."/>
            <person name="Rohde M."/>
            <person name="Sikorski J."/>
            <person name="Spring S."/>
            <person name="Goker M."/>
            <person name="Detter J."/>
            <person name="Woyke T."/>
            <person name="Bristow J."/>
            <person name="Eisen J."/>
            <person name="Markowitz V."/>
            <person name="Hugenholtz P."/>
            <person name="Kyrpides N."/>
            <person name="Klenk H."/>
        </authorList>
    </citation>
    <scope>NUCLEOTIDE SEQUENCE [LARGE SCALE GENOMIC DNA]</scope>
    <source>
        <strain evidence="3">DSM 12680 / TGB-C1</strain>
    </source>
</reference>
<feature type="transmembrane region" description="Helical" evidence="1">
    <location>
        <begin position="21"/>
        <end position="40"/>
    </location>
</feature>
<feature type="transmembrane region" description="Helical" evidence="1">
    <location>
        <begin position="274"/>
        <end position="297"/>
    </location>
</feature>
<keyword evidence="1" id="KW-1133">Transmembrane helix</keyword>
<name>D7CMI2_SYNLT</name>
<evidence type="ECO:0000256" key="1">
    <source>
        <dbReference type="SAM" id="Phobius"/>
    </source>
</evidence>
<feature type="transmembrane region" description="Helical" evidence="1">
    <location>
        <begin position="126"/>
        <end position="146"/>
    </location>
</feature>
<dbReference type="Proteomes" id="UP000000378">
    <property type="component" value="Chromosome"/>
</dbReference>
<dbReference type="RefSeq" id="WP_013175319.1">
    <property type="nucleotide sequence ID" value="NC_014220.1"/>
</dbReference>
<dbReference type="eggNOG" id="COG1835">
    <property type="taxonomic scope" value="Bacteria"/>
</dbReference>
<feature type="transmembrane region" description="Helical" evidence="1">
    <location>
        <begin position="309"/>
        <end position="327"/>
    </location>
</feature>
<feature type="transmembrane region" description="Helical" evidence="1">
    <location>
        <begin position="339"/>
        <end position="357"/>
    </location>
</feature>
<dbReference type="HOGENOM" id="CLU_438006_0_0_9"/>
<keyword evidence="1" id="KW-0812">Transmembrane</keyword>
<dbReference type="EMBL" id="CP002048">
    <property type="protein sequence ID" value="ADI01917.1"/>
    <property type="molecule type" value="Genomic_DNA"/>
</dbReference>
<dbReference type="STRING" id="643648.Slip_1140"/>
<feature type="transmembrane region" description="Helical" evidence="1">
    <location>
        <begin position="197"/>
        <end position="217"/>
    </location>
</feature>
<feature type="transmembrane region" description="Helical" evidence="1">
    <location>
        <begin position="158"/>
        <end position="185"/>
    </location>
</feature>
<evidence type="ECO:0008006" key="4">
    <source>
        <dbReference type="Google" id="ProtNLM"/>
    </source>
</evidence>
<gene>
    <name evidence="2" type="ordered locus">Slip_1140</name>
</gene>
<feature type="transmembrane region" description="Helical" evidence="1">
    <location>
        <begin position="366"/>
        <end position="387"/>
    </location>
</feature>
<evidence type="ECO:0000313" key="2">
    <source>
        <dbReference type="EMBL" id="ADI01917.1"/>
    </source>
</evidence>
<feature type="transmembrane region" description="Helical" evidence="1">
    <location>
        <begin position="84"/>
        <end position="106"/>
    </location>
</feature>
<proteinExistence type="predicted"/>
<dbReference type="KEGG" id="slp:Slip_1140"/>
<accession>D7CMI2</accession>
<evidence type="ECO:0000313" key="3">
    <source>
        <dbReference type="Proteomes" id="UP000000378"/>
    </source>
</evidence>
<sequence length="624" mass="69148">MNAFLGKIIKLSTDALNAFKKFPAAMLSALAFAVVTIIRINLDWPQQEPYNFLFNCLHLSLALGAIFSLAAITAAQTLYSKRKAFLLANLLGILAAVVTFLALYYFGGTDPVSTGYRYRVVSRLAAARVSAAMLVSFLLFVMLAGYPKDQSDFARSSFMTLKAFFVALIYGGTIMAGLSGVAGAVQALLYNAMSEKVYMYIGTLSGFLAFAIFVGYFPDFRRGVVDPRRQEAQQQPRFVAVLFSSIMVPIMTALTVVLLIWTVKSLVTGVAVPFSRLSSIATSYAIGGIWLHIMVTHHESNLAQFYRRFYPYAALVILAFEARALWIQLSASGLKTAEYWFIIIWILAVAGAVWLIVKKDKAHQPIVVLACVLAIFSVFPVIGYHALPVAFQVNRLQNLLVSQGMLKDGKLVPAATEPELSVRESITDAVVFLAASQDVELPSWFDRDLAYNETFKAKLGFEQAWPKPETPDIGGDYMATILHRPAGAVDISAYRWAVSSQENYGIEQNPVTINGDRGSYKIYWNIDPAYGIPTLRITLNDKEILNEDMNSYIDRIAGKYPPGRGVQPQVGNAEDMILKLETPEVKVMLVFNDIEISVDPRNDIIRHSLNLDALYLQEKPSLQQ</sequence>